<dbReference type="PANTHER" id="PTHR34351">
    <property type="entry name" value="SLR1927 PROTEIN-RELATED"/>
    <property type="match status" value="1"/>
</dbReference>
<dbReference type="eggNOG" id="COG1721">
    <property type="taxonomic scope" value="Bacteria"/>
</dbReference>
<keyword evidence="3" id="KW-1185">Reference proteome</keyword>
<evidence type="ECO:0000313" key="3">
    <source>
        <dbReference type="Proteomes" id="UP000029499"/>
    </source>
</evidence>
<name>A0A089YKS0_9PSED</name>
<keyword evidence="1" id="KW-0472">Membrane</keyword>
<reference evidence="2 3" key="1">
    <citation type="journal article" date="2015" name="J. Biotechnol.">
        <title>Complete genome sequence of Pseudomonas rhizosphaerae IH5T (=DSM 16299T), a phosphate-solubilizing rhizobacterium for bacterial biofertilizer.</title>
        <authorList>
            <person name="Kwak Y."/>
            <person name="Jung B.K."/>
            <person name="Shin J.H."/>
        </authorList>
    </citation>
    <scope>NUCLEOTIDE SEQUENCE [LARGE SCALE GENOMIC DNA]</scope>
    <source>
        <strain evidence="2">DSM 16299</strain>
    </source>
</reference>
<dbReference type="RefSeq" id="WP_043185701.1">
    <property type="nucleotide sequence ID" value="NZ_CP009533.1"/>
</dbReference>
<accession>A0A089YKS0</accession>
<organism evidence="2 3">
    <name type="scientific">Pseudomonas rhizosphaerae</name>
    <dbReference type="NCBI Taxonomy" id="216142"/>
    <lineage>
        <taxon>Bacteria</taxon>
        <taxon>Pseudomonadati</taxon>
        <taxon>Pseudomonadota</taxon>
        <taxon>Gammaproteobacteria</taxon>
        <taxon>Pseudomonadales</taxon>
        <taxon>Pseudomonadaceae</taxon>
        <taxon>Pseudomonas</taxon>
    </lineage>
</organism>
<dbReference type="EMBL" id="CP009533">
    <property type="protein sequence ID" value="AIS16199.1"/>
    <property type="molecule type" value="Genomic_DNA"/>
</dbReference>
<dbReference type="HOGENOM" id="CLU_054568_0_0_6"/>
<dbReference type="OrthoDB" id="5298497at2"/>
<dbReference type="AlphaFoldDB" id="A0A089YKS0"/>
<evidence type="ECO:0000256" key="1">
    <source>
        <dbReference type="SAM" id="Phobius"/>
    </source>
</evidence>
<feature type="transmembrane region" description="Helical" evidence="1">
    <location>
        <begin position="68"/>
        <end position="88"/>
    </location>
</feature>
<keyword evidence="1" id="KW-0812">Transmembrane</keyword>
<dbReference type="KEGG" id="prh:LT40_01810"/>
<dbReference type="Proteomes" id="UP000029499">
    <property type="component" value="Chromosome"/>
</dbReference>
<protein>
    <submittedName>
        <fullName evidence="2">Uncharacterized protein</fullName>
    </submittedName>
</protein>
<feature type="transmembrane region" description="Helical" evidence="1">
    <location>
        <begin position="39"/>
        <end position="62"/>
    </location>
</feature>
<dbReference type="STRING" id="216142.LT40_01810"/>
<gene>
    <name evidence="2" type="ORF">LT40_01810</name>
</gene>
<proteinExistence type="predicted"/>
<evidence type="ECO:0000313" key="2">
    <source>
        <dbReference type="EMBL" id="AIS16199.1"/>
    </source>
</evidence>
<sequence>MAAAGGACAVRRRLGEHWRRWQARRLPTAPRIELDQRRIFIVPSRSGIGFIVVLLLIFLAAINYQNSLAYALVFLLSSVFVVAILHTYRNLSGLLVSGNGATSVFVGEQARFGLRLESGGKEHQAIGVGWNAQQLQRSDVAPDHVQALELSLPTERRGWLPAPRMRVETSFPLGVLTAWTWVDLGQRVLVYPQPLQGEVPNLHSESADIEDQAQRLHGQGVDDFQGLKQYQPGDSWRRMHWKAYSRGEGLLVKDFADLRGQELCLDFVALGGDVEQRLSRLCYWVLALSREQRPFALQLPGNRLDTDSGDAHREACLRALALFGEQP</sequence>
<keyword evidence="1" id="KW-1133">Transmembrane helix</keyword>
<dbReference type="PANTHER" id="PTHR34351:SF1">
    <property type="entry name" value="SLR1927 PROTEIN"/>
    <property type="match status" value="1"/>
</dbReference>